<keyword evidence="2" id="KW-0812">Transmembrane</keyword>
<dbReference type="EMBL" id="AGNL01016763">
    <property type="protein sequence ID" value="EJK64858.1"/>
    <property type="molecule type" value="Genomic_DNA"/>
</dbReference>
<keyword evidence="2" id="KW-1133">Transmembrane helix</keyword>
<feature type="transmembrane region" description="Helical" evidence="2">
    <location>
        <begin position="265"/>
        <end position="287"/>
    </location>
</feature>
<keyword evidence="4" id="KW-1185">Reference proteome</keyword>
<accession>K0SFF0</accession>
<feature type="region of interest" description="Disordered" evidence="1">
    <location>
        <begin position="1"/>
        <end position="43"/>
    </location>
</feature>
<protein>
    <submittedName>
        <fullName evidence="3">Uncharacterized protein</fullName>
    </submittedName>
</protein>
<dbReference type="eggNOG" id="ENOG502TFS6">
    <property type="taxonomic scope" value="Eukaryota"/>
</dbReference>
<organism evidence="3 4">
    <name type="scientific">Thalassiosira oceanica</name>
    <name type="common">Marine diatom</name>
    <dbReference type="NCBI Taxonomy" id="159749"/>
    <lineage>
        <taxon>Eukaryota</taxon>
        <taxon>Sar</taxon>
        <taxon>Stramenopiles</taxon>
        <taxon>Ochrophyta</taxon>
        <taxon>Bacillariophyta</taxon>
        <taxon>Coscinodiscophyceae</taxon>
        <taxon>Thalassiosirophycidae</taxon>
        <taxon>Thalassiosirales</taxon>
        <taxon>Thalassiosiraceae</taxon>
        <taxon>Thalassiosira</taxon>
    </lineage>
</organism>
<dbReference type="OMA" id="AFWNQAY"/>
<evidence type="ECO:0000256" key="2">
    <source>
        <dbReference type="SAM" id="Phobius"/>
    </source>
</evidence>
<dbReference type="Proteomes" id="UP000266841">
    <property type="component" value="Unassembled WGS sequence"/>
</dbReference>
<proteinExistence type="predicted"/>
<evidence type="ECO:0000313" key="3">
    <source>
        <dbReference type="EMBL" id="EJK64858.1"/>
    </source>
</evidence>
<evidence type="ECO:0000313" key="4">
    <source>
        <dbReference type="Proteomes" id="UP000266841"/>
    </source>
</evidence>
<name>K0SFF0_THAOC</name>
<dbReference type="AlphaFoldDB" id="K0SFF0"/>
<gene>
    <name evidence="3" type="ORF">THAOC_14361</name>
</gene>
<evidence type="ECO:0000256" key="1">
    <source>
        <dbReference type="SAM" id="MobiDB-lite"/>
    </source>
</evidence>
<feature type="transmembrane region" description="Helical" evidence="2">
    <location>
        <begin position="87"/>
        <end position="110"/>
    </location>
</feature>
<keyword evidence="2" id="KW-0472">Membrane</keyword>
<reference evidence="3 4" key="1">
    <citation type="journal article" date="2012" name="Genome Biol.">
        <title>Genome and low-iron response of an oceanic diatom adapted to chronic iron limitation.</title>
        <authorList>
            <person name="Lommer M."/>
            <person name="Specht M."/>
            <person name="Roy A.S."/>
            <person name="Kraemer L."/>
            <person name="Andreson R."/>
            <person name="Gutowska M.A."/>
            <person name="Wolf J."/>
            <person name="Bergner S.V."/>
            <person name="Schilhabel M.B."/>
            <person name="Klostermeier U.C."/>
            <person name="Beiko R.G."/>
            <person name="Rosenstiel P."/>
            <person name="Hippler M."/>
            <person name="Laroche J."/>
        </authorList>
    </citation>
    <scope>NUCLEOTIDE SEQUENCE [LARGE SCALE GENOMIC DNA]</scope>
    <source>
        <strain evidence="3 4">CCMP1005</strain>
    </source>
</reference>
<sequence length="728" mass="81865">MSSTSPETAVRLRSIHVSPGTDTGLPEGPLENSMPKPAKKSKAGGLFHCSSKGGGHCSIGGRAVRDVNDDVKDIKNPLILPANTLPFWFAVAVAATSFLCLSLAFTNNLLSATGSVRWNIPVNVSTSVRIAQFISIFIALLMEEEIPTGLYLLREIQKPVFRAKFPELHYRKFVASALLRVANGYFFLLNVFVILIQARDVLALQFVQQLDDIGEPNTPSNTARRPPQLTGAPAFSLSKIDVLGSAPVFEAEFERGRSSCSKMKAFLKVLYFINLDVLVVGMIVVSYRQMTGYYQCQQLSAEFGDDVWDGAVTLNQDTGVYESWTLVFFYFAGVYEKSGTHAGRPIYVEQRKFDHLSYSQVEPAEFRYCEPISAWVFTHKHIKKSNNTKDDGSGCNWLLRSPETDSFDLLEVGSQWSVWIGSIATTTVSTECDFCSSDVDCNLNGNCIDGLCDCHDEYGAQFLGTHCQTKVLDSCRTIVGEGFNETFSINYYPKSLQFDGPASTFDTIFSLYSRPVYRYIGGGAEEHDIDPTTEFLFLMYTGSRWFGVQYDLLQPPLSWSRKHPGQNMTMSDLFESNYEFHAFWNQAYSEITLYVSDPTSKPTPVGIDWYMIGERGQQFGPFGALYSAQLHNQTGRGYFRCEEYIEPTNSFIESYLPPGRRDRNLEPHKVRELLHNWGLEEELLRRKTRDGKHGEPAVKRLRLLEEECLVVCLAVEKAERVPPEIGRV</sequence>
<feature type="transmembrane region" description="Helical" evidence="2">
    <location>
        <begin position="173"/>
        <end position="196"/>
    </location>
</feature>
<dbReference type="OrthoDB" id="57145at2759"/>
<feature type="transmembrane region" description="Helical" evidence="2">
    <location>
        <begin position="122"/>
        <end position="142"/>
    </location>
</feature>
<comment type="caution">
    <text evidence="3">The sequence shown here is derived from an EMBL/GenBank/DDBJ whole genome shotgun (WGS) entry which is preliminary data.</text>
</comment>